<dbReference type="InterPro" id="IPR011990">
    <property type="entry name" value="TPR-like_helical_dom_sf"/>
</dbReference>
<dbReference type="EMBL" id="CP025408">
    <property type="protein sequence ID" value="AUH33088.1"/>
    <property type="molecule type" value="Genomic_DNA"/>
</dbReference>
<name>A0A2K9EDQ2_9RHOB</name>
<dbReference type="Gene3D" id="1.25.40.10">
    <property type="entry name" value="Tetratricopeptide repeat domain"/>
    <property type="match status" value="1"/>
</dbReference>
<sequence length="145" mass="16089">MELDETVAERIDLLAEEGNSLLDGQSDWRGAIEVWEKALGMLPAPSTQWSQAVWLYASIGSAWLEGDDRENAFQAFDNAYRSEDGHLNPFVLLNLGSLLQGRDDEAAVQLLLRAYMLEGSGIFADGNESDLKFLSEHVDLTRPMA</sequence>
<dbReference type="RefSeq" id="WP_101459761.1">
    <property type="nucleotide sequence ID" value="NZ_CP025408.1"/>
</dbReference>
<dbReference type="Proteomes" id="UP000233742">
    <property type="component" value="Chromosome"/>
</dbReference>
<keyword evidence="2" id="KW-1185">Reference proteome</keyword>
<organism evidence="1 2">
    <name type="scientific">Paracoccus tegillarcae</name>
    <dbReference type="NCBI Taxonomy" id="1529068"/>
    <lineage>
        <taxon>Bacteria</taxon>
        <taxon>Pseudomonadati</taxon>
        <taxon>Pseudomonadota</taxon>
        <taxon>Alphaproteobacteria</taxon>
        <taxon>Rhodobacterales</taxon>
        <taxon>Paracoccaceae</taxon>
        <taxon>Paracoccus</taxon>
    </lineage>
</organism>
<accession>A0A2K9EDQ2</accession>
<evidence type="ECO:0008006" key="3">
    <source>
        <dbReference type="Google" id="ProtNLM"/>
    </source>
</evidence>
<evidence type="ECO:0000313" key="1">
    <source>
        <dbReference type="EMBL" id="AUH33088.1"/>
    </source>
</evidence>
<dbReference type="SUPFAM" id="SSF48452">
    <property type="entry name" value="TPR-like"/>
    <property type="match status" value="1"/>
</dbReference>
<protein>
    <recommendedName>
        <fullName evidence="3">Tetratricopeptide repeat protein</fullName>
    </recommendedName>
</protein>
<reference evidence="1 2" key="1">
    <citation type="submission" date="2017-12" db="EMBL/GenBank/DDBJ databases">
        <authorList>
            <person name="Hurst M.R.H."/>
        </authorList>
    </citation>
    <scope>NUCLEOTIDE SEQUENCE [LARGE SCALE GENOMIC DNA]</scope>
    <source>
        <strain evidence="1 2">BM15</strain>
    </source>
</reference>
<evidence type="ECO:0000313" key="2">
    <source>
        <dbReference type="Proteomes" id="UP000233742"/>
    </source>
</evidence>
<proteinExistence type="predicted"/>
<dbReference type="KEGG" id="paro:CUV01_06515"/>
<dbReference type="AlphaFoldDB" id="A0A2K9EDQ2"/>
<dbReference type="OrthoDB" id="1551390at2"/>
<gene>
    <name evidence="1" type="ORF">CUV01_06515</name>
</gene>